<dbReference type="EMBL" id="MN740698">
    <property type="protein sequence ID" value="QHU08750.1"/>
    <property type="molecule type" value="Genomic_DNA"/>
</dbReference>
<proteinExistence type="predicted"/>
<accession>A0A6C0JVM1</accession>
<name>A0A6C0JVM1_9ZZZZ</name>
<protein>
    <submittedName>
        <fullName evidence="1">Uncharacterized protein</fullName>
    </submittedName>
</protein>
<evidence type="ECO:0000313" key="1">
    <source>
        <dbReference type="EMBL" id="QHU08750.1"/>
    </source>
</evidence>
<dbReference type="AlphaFoldDB" id="A0A6C0JVM1"/>
<organism evidence="1">
    <name type="scientific">viral metagenome</name>
    <dbReference type="NCBI Taxonomy" id="1070528"/>
    <lineage>
        <taxon>unclassified sequences</taxon>
        <taxon>metagenomes</taxon>
        <taxon>organismal metagenomes</taxon>
    </lineage>
</organism>
<reference evidence="1" key="1">
    <citation type="journal article" date="2020" name="Nature">
        <title>Giant virus diversity and host interactions through global metagenomics.</title>
        <authorList>
            <person name="Schulz F."/>
            <person name="Roux S."/>
            <person name="Paez-Espino D."/>
            <person name="Jungbluth S."/>
            <person name="Walsh D.A."/>
            <person name="Denef V.J."/>
            <person name="McMahon K.D."/>
            <person name="Konstantinidis K.T."/>
            <person name="Eloe-Fadrosh E.A."/>
            <person name="Kyrpides N.C."/>
            <person name="Woyke T."/>
        </authorList>
    </citation>
    <scope>NUCLEOTIDE SEQUENCE</scope>
    <source>
        <strain evidence="1">GVMAG-S-1063924-116</strain>
    </source>
</reference>
<sequence length="425" mass="48111">MTMARLSSDSINKTITLLPEEGYTYEVHFNGEVTRLRGEEGTFTFTEDSVGVDTTPFEYKHPIAPFVRTPNFMDATVGPIFSFNQGHLSIRRSLTLDEANYFIVNRVGEVQRLSICTDFPIPLHKLNIDFSSLTKLDIMEVGGPVYEVYRIFDSLPIARLESLYICGAVDWEGYYFLPNVDTLYIDRLVYDEETAHVINYLSPKSVRIIRMCMMEPAKVEAEAELRRMFAPGPALEEAIKNLRLSPNYDTKIKCESFHVSYQNDGLALLGQLDPSTLRHLWIHNSVDGQDLDLSPSVVTGKSLAHLVNLEYLNIDELWGSLTNPKLKSVKCSIFSGVMTDDVFPGRDLHEMKLATIDDTEEAEFDPFTLIDCTTTDLVTIGRHPRIYMKTLEKDITIDFPIDLFIVMGGLIIKKLPKAKSARTVV</sequence>